<comment type="caution">
    <text evidence="1">The sequence shown here is derived from an EMBL/GenBank/DDBJ whole genome shotgun (WGS) entry which is preliminary data.</text>
</comment>
<dbReference type="Proteomes" id="UP000824533">
    <property type="component" value="Linkage Group LG05"/>
</dbReference>
<sequence length="488" mass="55107">MNNWSQKSRNDDSNDDKPPYSRLFIVCSKQTTADDLRTAFEPYGEIEDIYLPKDRVTGEMKGVAYIKYTTTSAAAQAIESRHLKPLQVGDSKNIKVMVATTKSMPSPSHKENESKYKRLFIKVDKDATEQVIREYFSTFGHLESVHVQRNKLTDESKGFAYVNYKTFLDAAKAYEQCDKRYKPIFATPKDELKRSRNSLDSFNDSFYSQNIYNNHQKEVKINKRESFSSLIKTGGQNYDTVIILCTPPVHQKYIENLCNIIPGVTSFKYSNDPFNSCCKSIVTYNNEKSAAYAVERLNKFEFPSGEIVIVKPDDNPLSKVANNLTDLVNSFKNNMDGSPDLLQLAEAMAEASNLLKAATVSKGDANELNCSVPLPPVQPLADSQSRMAQRCFLVFKPHPPPLHVIKDAFCRFGNLIDISTFPNKTFGFAKYATVASAQEAIKTLHEATLNGMRVKVFEADEKNSKESNSMNVDDDDDSEAKRMKYDKN</sequence>
<evidence type="ECO:0000313" key="1">
    <source>
        <dbReference type="EMBL" id="KAJ0180866.1"/>
    </source>
</evidence>
<keyword evidence="2" id="KW-1185">Reference proteome</keyword>
<name>A0ACC1DAE0_9NEOP</name>
<reference evidence="1 2" key="1">
    <citation type="journal article" date="2021" name="Front. Genet.">
        <title>Chromosome-Level Genome Assembly Reveals Significant Gene Expansion in the Toll and IMD Signaling Pathways of Dendrolimus kikuchii.</title>
        <authorList>
            <person name="Zhou J."/>
            <person name="Wu P."/>
            <person name="Xiong Z."/>
            <person name="Liu N."/>
            <person name="Zhao N."/>
            <person name="Ji M."/>
            <person name="Qiu Y."/>
            <person name="Yang B."/>
        </authorList>
    </citation>
    <scope>NUCLEOTIDE SEQUENCE [LARGE SCALE GENOMIC DNA]</scope>
    <source>
        <strain evidence="1">Ann1</strain>
    </source>
</reference>
<proteinExistence type="predicted"/>
<gene>
    <name evidence="1" type="ORF">K1T71_002951</name>
</gene>
<evidence type="ECO:0000313" key="2">
    <source>
        <dbReference type="Proteomes" id="UP000824533"/>
    </source>
</evidence>
<organism evidence="1 2">
    <name type="scientific">Dendrolimus kikuchii</name>
    <dbReference type="NCBI Taxonomy" id="765133"/>
    <lineage>
        <taxon>Eukaryota</taxon>
        <taxon>Metazoa</taxon>
        <taxon>Ecdysozoa</taxon>
        <taxon>Arthropoda</taxon>
        <taxon>Hexapoda</taxon>
        <taxon>Insecta</taxon>
        <taxon>Pterygota</taxon>
        <taxon>Neoptera</taxon>
        <taxon>Endopterygota</taxon>
        <taxon>Lepidoptera</taxon>
        <taxon>Glossata</taxon>
        <taxon>Ditrysia</taxon>
        <taxon>Bombycoidea</taxon>
        <taxon>Lasiocampidae</taxon>
        <taxon>Dendrolimus</taxon>
    </lineage>
</organism>
<dbReference type="EMBL" id="CM034391">
    <property type="protein sequence ID" value="KAJ0180866.1"/>
    <property type="molecule type" value="Genomic_DNA"/>
</dbReference>
<accession>A0ACC1DAE0</accession>
<protein>
    <submittedName>
        <fullName evidence="1">Uncharacterized protein</fullName>
    </submittedName>
</protein>